<dbReference type="Proteomes" id="UP000271098">
    <property type="component" value="Unassembled WGS sequence"/>
</dbReference>
<evidence type="ECO:0000313" key="2">
    <source>
        <dbReference type="Proteomes" id="UP000271098"/>
    </source>
</evidence>
<accession>A0A183DY57</accession>
<reference evidence="1 2" key="2">
    <citation type="submission" date="2018-11" db="EMBL/GenBank/DDBJ databases">
        <authorList>
            <consortium name="Pathogen Informatics"/>
        </authorList>
    </citation>
    <scope>NUCLEOTIDE SEQUENCE [LARGE SCALE GENOMIC DNA]</scope>
</reference>
<gene>
    <name evidence="1" type="ORF">GPUH_LOCUS13647</name>
</gene>
<keyword evidence="2" id="KW-1185">Reference proteome</keyword>
<proteinExistence type="predicted"/>
<dbReference type="AlphaFoldDB" id="A0A183DY57"/>
<evidence type="ECO:0000313" key="3">
    <source>
        <dbReference type="WBParaSite" id="GPUH_0001366301-mRNA-1"/>
    </source>
</evidence>
<reference evidence="3" key="1">
    <citation type="submission" date="2016-06" db="UniProtKB">
        <authorList>
            <consortium name="WormBaseParasite"/>
        </authorList>
    </citation>
    <scope>IDENTIFICATION</scope>
</reference>
<name>A0A183DY57_9BILA</name>
<dbReference type="EMBL" id="UYRT01080421">
    <property type="protein sequence ID" value="VDN22714.1"/>
    <property type="molecule type" value="Genomic_DNA"/>
</dbReference>
<dbReference type="WBParaSite" id="GPUH_0001366301-mRNA-1">
    <property type="protein sequence ID" value="GPUH_0001366301-mRNA-1"/>
    <property type="gene ID" value="GPUH_0001366301"/>
</dbReference>
<evidence type="ECO:0000313" key="1">
    <source>
        <dbReference type="EMBL" id="VDN22714.1"/>
    </source>
</evidence>
<sequence>MKKQLMLQDERNRSHSDLVAMRSLSGCYYLERLLLQNWRDYFRERLSSQESVNRYCWERLSPRSLDDFWNVFGEQLMLYAVSTDVLALFLK</sequence>
<organism evidence="3">
    <name type="scientific">Gongylonema pulchrum</name>
    <dbReference type="NCBI Taxonomy" id="637853"/>
    <lineage>
        <taxon>Eukaryota</taxon>
        <taxon>Metazoa</taxon>
        <taxon>Ecdysozoa</taxon>
        <taxon>Nematoda</taxon>
        <taxon>Chromadorea</taxon>
        <taxon>Rhabditida</taxon>
        <taxon>Spirurina</taxon>
        <taxon>Spiruromorpha</taxon>
        <taxon>Spiruroidea</taxon>
        <taxon>Gongylonematidae</taxon>
        <taxon>Gongylonema</taxon>
    </lineage>
</organism>
<protein>
    <submittedName>
        <fullName evidence="3">Calpain catalytic domain-containing protein</fullName>
    </submittedName>
</protein>